<feature type="domain" description="Translation elongation factor EF1B beta/delta subunit guanine nucleotide exchange" evidence="4">
    <location>
        <begin position="3"/>
        <end position="86"/>
    </location>
</feature>
<dbReference type="EMBL" id="JAGVWC010000008">
    <property type="protein sequence ID" value="MBS3061224.1"/>
    <property type="molecule type" value="Genomic_DNA"/>
</dbReference>
<gene>
    <name evidence="5" type="ORF">J4215_01420</name>
</gene>
<comment type="caution">
    <text evidence="5">The sequence shown here is derived from an EMBL/GenBank/DDBJ whole genome shotgun (WGS) entry which is preliminary data.</text>
</comment>
<dbReference type="InterPro" id="IPR014038">
    <property type="entry name" value="EF1B_bsu/dsu_GNE"/>
</dbReference>
<dbReference type="GO" id="GO:0003746">
    <property type="term" value="F:translation elongation factor activity"/>
    <property type="evidence" value="ECO:0007669"/>
    <property type="project" value="UniProtKB-KW"/>
</dbReference>
<dbReference type="AlphaFoldDB" id="A0A8T4L413"/>
<dbReference type="SUPFAM" id="SSF54984">
    <property type="entry name" value="eEF-1beta-like"/>
    <property type="match status" value="1"/>
</dbReference>
<accession>A0A8T4L413</accession>
<evidence type="ECO:0000313" key="5">
    <source>
        <dbReference type="EMBL" id="MBS3061224.1"/>
    </source>
</evidence>
<comment type="similarity">
    <text evidence="1">Belongs to the EF-1-beta/EF-1-delta family.</text>
</comment>
<dbReference type="Gene3D" id="3.30.70.60">
    <property type="match status" value="1"/>
</dbReference>
<evidence type="ECO:0000256" key="3">
    <source>
        <dbReference type="ARBA" id="ARBA00022917"/>
    </source>
</evidence>
<evidence type="ECO:0000313" key="6">
    <source>
        <dbReference type="Proteomes" id="UP000675968"/>
    </source>
</evidence>
<dbReference type="Proteomes" id="UP000675968">
    <property type="component" value="Unassembled WGS sequence"/>
</dbReference>
<proteinExistence type="inferred from homology"/>
<name>A0A8T4L413_9ARCH</name>
<reference evidence="5" key="2">
    <citation type="submission" date="2021-05" db="EMBL/GenBank/DDBJ databases">
        <title>Protein family content uncovers lineage relationships and bacterial pathway maintenance mechanisms in DPANN archaea.</title>
        <authorList>
            <person name="Castelle C.J."/>
            <person name="Meheust R."/>
            <person name="Jaffe A.L."/>
            <person name="Seitz K."/>
            <person name="Gong X."/>
            <person name="Baker B.J."/>
            <person name="Banfield J.F."/>
        </authorList>
    </citation>
    <scope>NUCLEOTIDE SEQUENCE</scope>
    <source>
        <strain evidence="5">RIFCSPLOWO2_01_FULL_AR10_48_17</strain>
    </source>
</reference>
<dbReference type="SMART" id="SM00888">
    <property type="entry name" value="EF1_GNE"/>
    <property type="match status" value="1"/>
</dbReference>
<keyword evidence="3" id="KW-0648">Protein biosynthesis</keyword>
<evidence type="ECO:0000259" key="4">
    <source>
        <dbReference type="SMART" id="SM00888"/>
    </source>
</evidence>
<sequence>MGKTIIVFKVKCEDMEKLDETVEKIKQLKSGEVKDVKKIPIGFGIQEIKIAVLIPEKQDQILDQVQDEIRQIPNIEDLEVEAMTLL</sequence>
<protein>
    <recommendedName>
        <fullName evidence="4">Translation elongation factor EF1B beta/delta subunit guanine nucleotide exchange domain-containing protein</fullName>
    </recommendedName>
</protein>
<keyword evidence="2" id="KW-0251">Elongation factor</keyword>
<dbReference type="InterPro" id="IPR036219">
    <property type="entry name" value="eEF-1beta-like_sf"/>
</dbReference>
<dbReference type="Pfam" id="PF00736">
    <property type="entry name" value="EF1_GNE"/>
    <property type="match status" value="1"/>
</dbReference>
<organism evidence="5 6">
    <name type="scientific">Candidatus Iainarchaeum sp</name>
    <dbReference type="NCBI Taxonomy" id="3101447"/>
    <lineage>
        <taxon>Archaea</taxon>
        <taxon>Candidatus Iainarchaeota</taxon>
        <taxon>Candidatus Iainarchaeia</taxon>
        <taxon>Candidatus Iainarchaeales</taxon>
        <taxon>Candidatus Iainarchaeaceae</taxon>
        <taxon>Candidatus Iainarchaeum</taxon>
    </lineage>
</organism>
<evidence type="ECO:0000256" key="1">
    <source>
        <dbReference type="ARBA" id="ARBA00007411"/>
    </source>
</evidence>
<dbReference type="InterPro" id="IPR014717">
    <property type="entry name" value="Transl_elong_EF1B/ribsomal_bS6"/>
</dbReference>
<reference evidence="5" key="1">
    <citation type="submission" date="2021-03" db="EMBL/GenBank/DDBJ databases">
        <authorList>
            <person name="Jaffe A."/>
        </authorList>
    </citation>
    <scope>NUCLEOTIDE SEQUENCE</scope>
    <source>
        <strain evidence="5">RIFCSPLOWO2_01_FULL_AR10_48_17</strain>
    </source>
</reference>
<evidence type="ECO:0000256" key="2">
    <source>
        <dbReference type="ARBA" id="ARBA00022768"/>
    </source>
</evidence>